<dbReference type="InterPro" id="IPR010987">
    <property type="entry name" value="Glutathione-S-Trfase_C-like"/>
</dbReference>
<dbReference type="InterPro" id="IPR036249">
    <property type="entry name" value="Thioredoxin-like_sf"/>
</dbReference>
<evidence type="ECO:0000256" key="1">
    <source>
        <dbReference type="ARBA" id="ARBA00011738"/>
    </source>
</evidence>
<dbReference type="Pfam" id="PF13410">
    <property type="entry name" value="GST_C_2"/>
    <property type="match status" value="1"/>
</dbReference>
<dbReference type="FunFam" id="1.20.1050.10:FF:000007">
    <property type="entry name" value="Glutathione S-transferase 1-1"/>
    <property type="match status" value="1"/>
</dbReference>
<dbReference type="Gene3D" id="3.40.30.10">
    <property type="entry name" value="Glutaredoxin"/>
    <property type="match status" value="1"/>
</dbReference>
<dbReference type="EC" id="2.5.1.18" evidence="4"/>
<dbReference type="SFLD" id="SFLDG00358">
    <property type="entry name" value="Main_(cytGST)"/>
    <property type="match status" value="1"/>
</dbReference>
<dbReference type="SUPFAM" id="SSF47616">
    <property type="entry name" value="GST C-terminal domain-like"/>
    <property type="match status" value="1"/>
</dbReference>
<dbReference type="FunFam" id="3.40.30.10:FF:000034">
    <property type="entry name" value="glutathione S-transferase 1"/>
    <property type="match status" value="1"/>
</dbReference>
<evidence type="ECO:0000313" key="4">
    <source>
        <dbReference type="EMBL" id="QII57461.1"/>
    </source>
</evidence>
<evidence type="ECO:0000259" key="2">
    <source>
        <dbReference type="PROSITE" id="PS50404"/>
    </source>
</evidence>
<dbReference type="Pfam" id="PF02798">
    <property type="entry name" value="GST_N"/>
    <property type="match status" value="1"/>
</dbReference>
<dbReference type="CDD" id="cd03045">
    <property type="entry name" value="GST_N_Delta_Epsilon"/>
    <property type="match status" value="1"/>
</dbReference>
<reference evidence="4" key="1">
    <citation type="submission" date="2019-07" db="EMBL/GenBank/DDBJ databases">
        <authorList>
            <person name="Ma G."/>
        </authorList>
    </citation>
    <scope>NUCLEOTIDE SEQUENCE</scope>
</reference>
<dbReference type="PANTHER" id="PTHR43969:SF7">
    <property type="entry name" value="GST-CONTAINING FLYWCH ZINC-FINGER PROTEIN"/>
    <property type="match status" value="1"/>
</dbReference>
<dbReference type="GO" id="GO:0004364">
    <property type="term" value="F:glutathione transferase activity"/>
    <property type="evidence" value="ECO:0007669"/>
    <property type="project" value="UniProtKB-EC"/>
</dbReference>
<keyword evidence="4" id="KW-0808">Transferase</keyword>
<accession>A0A6G7K2Z2</accession>
<dbReference type="CDD" id="cd03177">
    <property type="entry name" value="GST_C_Delta_Epsilon"/>
    <property type="match status" value="1"/>
</dbReference>
<dbReference type="SFLD" id="SFLDS00019">
    <property type="entry name" value="Glutathione_Transferase_(cytos"/>
    <property type="match status" value="1"/>
</dbReference>
<dbReference type="EMBL" id="MN227001">
    <property type="protein sequence ID" value="QII57461.1"/>
    <property type="molecule type" value="mRNA"/>
</dbReference>
<evidence type="ECO:0000259" key="3">
    <source>
        <dbReference type="PROSITE" id="PS50405"/>
    </source>
</evidence>
<dbReference type="Gene3D" id="1.20.1050.10">
    <property type="match status" value="1"/>
</dbReference>
<protein>
    <submittedName>
        <fullName evidence="4">Glutathione-S transferase delta4</fullName>
        <ecNumber evidence="4">2.5.1.18</ecNumber>
    </submittedName>
</protein>
<dbReference type="SUPFAM" id="SSF52833">
    <property type="entry name" value="Thioredoxin-like"/>
    <property type="match status" value="1"/>
</dbReference>
<dbReference type="SFLD" id="SFLDG01153">
    <property type="entry name" value="Main.4:_Theta-like"/>
    <property type="match status" value="1"/>
</dbReference>
<feature type="domain" description="GST C-terminal" evidence="3">
    <location>
        <begin position="89"/>
        <end position="209"/>
    </location>
</feature>
<dbReference type="PROSITE" id="PS50405">
    <property type="entry name" value="GST_CTER"/>
    <property type="match status" value="1"/>
</dbReference>
<feature type="domain" description="GST N-terminal" evidence="2">
    <location>
        <begin position="2"/>
        <end position="83"/>
    </location>
</feature>
<dbReference type="InterPro" id="IPR040079">
    <property type="entry name" value="Glutathione_S-Trfase"/>
</dbReference>
<organism evidence="4">
    <name type="scientific">Xenocatantops brachycerus</name>
    <dbReference type="NCBI Taxonomy" id="227619"/>
    <lineage>
        <taxon>Eukaryota</taxon>
        <taxon>Metazoa</taxon>
        <taxon>Ecdysozoa</taxon>
        <taxon>Arthropoda</taxon>
        <taxon>Hexapoda</taxon>
        <taxon>Insecta</taxon>
        <taxon>Pterygota</taxon>
        <taxon>Neoptera</taxon>
        <taxon>Polyneoptera</taxon>
        <taxon>Orthoptera</taxon>
        <taxon>Caelifera</taxon>
        <taxon>Acrididea</taxon>
        <taxon>Acridomorpha</taxon>
        <taxon>Acridoidea</taxon>
        <taxon>Acrididae</taxon>
        <taxon>Catantopinae</taxon>
        <taxon>Xenocatantops</taxon>
    </lineage>
</organism>
<dbReference type="PANTHER" id="PTHR43969">
    <property type="entry name" value="GLUTATHIONE S TRANSFERASE D10, ISOFORM A-RELATED"/>
    <property type="match status" value="1"/>
</dbReference>
<dbReference type="PROSITE" id="PS50404">
    <property type="entry name" value="GST_NTER"/>
    <property type="match status" value="1"/>
</dbReference>
<name>A0A6G7K2Z2_9ORTH</name>
<sequence>MPTITVYGNDLSPPARAVRMVAESVGVDVDLKRTYPLRGECKKPEYLKMNPMHQIPTINDGGFFLSDSHAIATYLVDKYAKNDSLYPKDVLKRSIVHERLFFDVSLYTKVLNFVIGPLLLKKEPTDESRNSLVDGLETAERFLTASKFIAGDSLTIADYCLYCSITFVDFPQKGQIDLSKYKSIQRWIDLLQKTSPLVKKYDQFAEKGLKIFLEDGKY</sequence>
<dbReference type="InterPro" id="IPR036282">
    <property type="entry name" value="Glutathione-S-Trfase_C_sf"/>
</dbReference>
<dbReference type="AlphaFoldDB" id="A0A6G7K2Z2"/>
<dbReference type="GO" id="GO:0006749">
    <property type="term" value="P:glutathione metabolic process"/>
    <property type="evidence" value="ECO:0007669"/>
    <property type="project" value="TreeGrafter"/>
</dbReference>
<dbReference type="InterPro" id="IPR004045">
    <property type="entry name" value="Glutathione_S-Trfase_N"/>
</dbReference>
<proteinExistence type="evidence at transcript level"/>
<comment type="subunit">
    <text evidence="1">Homodimer.</text>
</comment>